<dbReference type="SUPFAM" id="SSF52096">
    <property type="entry name" value="ClpP/crotonase"/>
    <property type="match status" value="1"/>
</dbReference>
<dbReference type="NCBIfam" id="NF006128">
    <property type="entry name" value="PRK08272.1"/>
    <property type="match status" value="1"/>
</dbReference>
<proteinExistence type="inferred from homology"/>
<dbReference type="EMBL" id="CP148753">
    <property type="protein sequence ID" value="WXR71730.1"/>
    <property type="molecule type" value="Genomic_DNA"/>
</dbReference>
<dbReference type="AlphaFoldDB" id="A0A446C3M2"/>
<dbReference type="Proteomes" id="UP000289465">
    <property type="component" value="Unassembled WGS sequence"/>
</dbReference>
<dbReference type="InterPro" id="IPR001753">
    <property type="entry name" value="Enoyl-CoA_hydra/iso"/>
</dbReference>
<protein>
    <submittedName>
        <fullName evidence="4">Crotonase/enoyl-CoA hydratase family protein</fullName>
    </submittedName>
    <submittedName>
        <fullName evidence="3">Enoyl-CoA hydratase EchA13</fullName>
    </submittedName>
</protein>
<evidence type="ECO:0000313" key="5">
    <source>
        <dbReference type="Proteomes" id="UP000289465"/>
    </source>
</evidence>
<dbReference type="PROSITE" id="PS00166">
    <property type="entry name" value="ENOYL_COA_HYDRATASE"/>
    <property type="match status" value="1"/>
</dbReference>
<accession>A0A446C3M2</accession>
<dbReference type="OrthoDB" id="9807606at2"/>
<gene>
    <name evidence="3" type="ORF">AVE30378_00144</name>
    <name evidence="4" type="ORF">WHX56_18985</name>
</gene>
<dbReference type="GO" id="GO:0003824">
    <property type="term" value="F:catalytic activity"/>
    <property type="evidence" value="ECO:0007669"/>
    <property type="project" value="InterPro"/>
</dbReference>
<organism evidence="3 5">
    <name type="scientific">Achromobacter veterisilvae</name>
    <dbReference type="NCBI Taxonomy" id="2069367"/>
    <lineage>
        <taxon>Bacteria</taxon>
        <taxon>Pseudomonadati</taxon>
        <taxon>Pseudomonadota</taxon>
        <taxon>Betaproteobacteria</taxon>
        <taxon>Burkholderiales</taxon>
        <taxon>Alcaligenaceae</taxon>
        <taxon>Achromobacter</taxon>
    </lineage>
</organism>
<reference evidence="3 5" key="1">
    <citation type="submission" date="2018-07" db="EMBL/GenBank/DDBJ databases">
        <authorList>
            <person name="Peeters C."/>
        </authorList>
    </citation>
    <scope>NUCLEOTIDE SEQUENCE [LARGE SCALE GENOMIC DNA]</scope>
    <source>
        <strain evidence="3 5">LMG 30378</strain>
    </source>
</reference>
<dbReference type="InterPro" id="IPR018376">
    <property type="entry name" value="Enoyl-CoA_hyd/isom_CS"/>
</dbReference>
<dbReference type="Gene3D" id="3.90.226.10">
    <property type="entry name" value="2-enoyl-CoA Hydratase, Chain A, domain 1"/>
    <property type="match status" value="1"/>
</dbReference>
<dbReference type="EMBL" id="UFQC01000001">
    <property type="protein sequence ID" value="SSW62400.1"/>
    <property type="molecule type" value="Genomic_DNA"/>
</dbReference>
<reference evidence="4 6" key="2">
    <citation type="submission" date="2024-03" db="EMBL/GenBank/DDBJ databases">
        <title>Reference genomes for the five species model microbial community.</title>
        <authorList>
            <person name="Padfield D."/>
        </authorList>
    </citation>
    <scope>NUCLEOTIDE SEQUENCE [LARGE SCALE GENOMIC DNA]</scope>
    <source>
        <strain evidence="4 6">AB1</strain>
    </source>
</reference>
<evidence type="ECO:0000313" key="3">
    <source>
        <dbReference type="EMBL" id="SSW62400.1"/>
    </source>
</evidence>
<evidence type="ECO:0000313" key="6">
    <source>
        <dbReference type="Proteomes" id="UP001456224"/>
    </source>
</evidence>
<dbReference type="RefSeq" id="WP_129238858.1">
    <property type="nucleotide sequence ID" value="NZ_CP148753.1"/>
</dbReference>
<name>A0A446C3M2_9BURK</name>
<dbReference type="Pfam" id="PF00378">
    <property type="entry name" value="ECH_1"/>
    <property type="match status" value="1"/>
</dbReference>
<evidence type="ECO:0000256" key="1">
    <source>
        <dbReference type="ARBA" id="ARBA00005254"/>
    </source>
</evidence>
<dbReference type="PANTHER" id="PTHR43802:SF1">
    <property type="entry name" value="IP11341P-RELATED"/>
    <property type="match status" value="1"/>
</dbReference>
<evidence type="ECO:0000313" key="4">
    <source>
        <dbReference type="EMBL" id="WXR71730.1"/>
    </source>
</evidence>
<sequence>MYRWIETTRFLDYRIADRVATITLNRPEKRNALSKELLAELRQALLESDDRTDVSVIVIEGAGKDFCSGYDVATTYANTAKTAVDGQSVYRDGLRGDIDSDAWRLERGQELLRTIVDIHKPVIAKVHGNCLAGGSDLALYCDIVLAAEDARIGFPAIRSLGTPPNMMWSYLAGPQWAKRLLLTGDCITGADAAKVGLVLDAYPAGELDAQVAELARRISLNDLGVLSAIKRGVNLSLELGGAATLARLAAEIDSRAHSSHGPRQLAFMSDIAESGLKTALANRDAPFGDSIVKLNQLA</sequence>
<comment type="similarity">
    <text evidence="1 2">Belongs to the enoyl-CoA hydratase/isomerase family.</text>
</comment>
<dbReference type="Proteomes" id="UP001456224">
    <property type="component" value="Chromosome"/>
</dbReference>
<dbReference type="CDD" id="cd06558">
    <property type="entry name" value="crotonase-like"/>
    <property type="match status" value="1"/>
</dbReference>
<evidence type="ECO:0000256" key="2">
    <source>
        <dbReference type="RuleBase" id="RU003707"/>
    </source>
</evidence>
<dbReference type="InterPro" id="IPR029045">
    <property type="entry name" value="ClpP/crotonase-like_dom_sf"/>
</dbReference>
<keyword evidence="6" id="KW-1185">Reference proteome</keyword>
<dbReference type="PANTHER" id="PTHR43802">
    <property type="entry name" value="ENOYL-COA HYDRATASE"/>
    <property type="match status" value="1"/>
</dbReference>